<dbReference type="InterPro" id="IPR027417">
    <property type="entry name" value="P-loop_NTPase"/>
</dbReference>
<reference evidence="2 3" key="1">
    <citation type="submission" date="2024-09" db="EMBL/GenBank/DDBJ databases">
        <authorList>
            <person name="Zhang Y."/>
        </authorList>
    </citation>
    <scope>NUCLEOTIDE SEQUENCE [LARGE SCALE GENOMIC DNA]</scope>
    <source>
        <strain evidence="2 3">SH314</strain>
    </source>
</reference>
<proteinExistence type="predicted"/>
<dbReference type="PANTHER" id="PTHR40396:SF1">
    <property type="entry name" value="ATPASE AAA-TYPE CORE DOMAIN-CONTAINING PROTEIN"/>
    <property type="match status" value="1"/>
</dbReference>
<dbReference type="PANTHER" id="PTHR40396">
    <property type="entry name" value="ATPASE-LIKE PROTEIN"/>
    <property type="match status" value="1"/>
</dbReference>
<dbReference type="Pfam" id="PF13304">
    <property type="entry name" value="AAA_21"/>
    <property type="match status" value="1"/>
</dbReference>
<dbReference type="Proteomes" id="UP001576726">
    <property type="component" value="Unassembled WGS sequence"/>
</dbReference>
<comment type="caution">
    <text evidence="2">The sequence shown here is derived from an EMBL/GenBank/DDBJ whole genome shotgun (WGS) entry which is preliminary data.</text>
</comment>
<organism evidence="2 3">
    <name type="scientific">Shewanella seohaensis</name>
    <dbReference type="NCBI Taxonomy" id="755175"/>
    <lineage>
        <taxon>Bacteria</taxon>
        <taxon>Pseudomonadati</taxon>
        <taxon>Pseudomonadota</taxon>
        <taxon>Gammaproteobacteria</taxon>
        <taxon>Alteromonadales</taxon>
        <taxon>Shewanellaceae</taxon>
        <taxon>Shewanella</taxon>
    </lineage>
</organism>
<name>A0ABV4VTV6_9GAMM</name>
<sequence>MFIRMTVENFCSISSSQTLDMRADSYKEMHDSNLFEWENEFDSEKLLNTVAIYGANASGKSNFISSLESMQTIVSESAKWQVGESLPYRPYKLSKQQTNSPTELEVEFIVENVKYLYGFSYNKERIISEWLFAYPKKKAQKWFLRVWDGAEYTWDLGRSLSGEKQTWVNSTKKNSLFLSTAVQLNSMQLKPVYEWFATNLAIAGIHGWSAVYSASQCEDLNKKDNILSLMRDVDIEVDDIFLKKEEFSEAVLPEDMPKELKLSIIKKMQGETIIEPKFIRLDDDGDRIEFDLEEESDGTNRFFAFAGPWLDALNKGKVLFVDELNSNLHPLLVKYMVKLFHCKKSNPNNAQLVFTTHETSILNQEVFRRDQIWFVQKGNNRSELYSLSDFNPRKGYENLEERYLSGSYGALPFIFKEDC</sequence>
<dbReference type="Gene3D" id="3.40.50.300">
    <property type="entry name" value="P-loop containing nucleotide triphosphate hydrolases"/>
    <property type="match status" value="1"/>
</dbReference>
<keyword evidence="3" id="KW-1185">Reference proteome</keyword>
<feature type="domain" description="ATPase AAA-type core" evidence="1">
    <location>
        <begin position="51"/>
        <end position="363"/>
    </location>
</feature>
<evidence type="ECO:0000313" key="2">
    <source>
        <dbReference type="EMBL" id="MFB2652615.1"/>
    </source>
</evidence>
<dbReference type="SUPFAM" id="SSF52540">
    <property type="entry name" value="P-loop containing nucleoside triphosphate hydrolases"/>
    <property type="match status" value="1"/>
</dbReference>
<gene>
    <name evidence="2" type="ORF">ACE02L_07680</name>
</gene>
<dbReference type="EMBL" id="JBHFGJ010000003">
    <property type="protein sequence ID" value="MFB2652615.1"/>
    <property type="molecule type" value="Genomic_DNA"/>
</dbReference>
<dbReference type="RefSeq" id="WP_374918835.1">
    <property type="nucleotide sequence ID" value="NZ_JBHFGJ010000003.1"/>
</dbReference>
<accession>A0ABV4VTV6</accession>
<dbReference type="InterPro" id="IPR003959">
    <property type="entry name" value="ATPase_AAA_core"/>
</dbReference>
<evidence type="ECO:0000259" key="1">
    <source>
        <dbReference type="Pfam" id="PF13304"/>
    </source>
</evidence>
<evidence type="ECO:0000313" key="3">
    <source>
        <dbReference type="Proteomes" id="UP001576726"/>
    </source>
</evidence>
<protein>
    <submittedName>
        <fullName evidence="2">ATP/GTP-binding protein</fullName>
    </submittedName>
</protein>